<dbReference type="AlphaFoldDB" id="A0A1I3NNQ9"/>
<name>A0A1I3NNQ9_9BACL</name>
<accession>A0A1I3NNQ9</accession>
<dbReference type="Proteomes" id="UP000199545">
    <property type="component" value="Unassembled WGS sequence"/>
</dbReference>
<evidence type="ECO:0000313" key="2">
    <source>
        <dbReference type="Proteomes" id="UP000199545"/>
    </source>
</evidence>
<protein>
    <recommendedName>
        <fullName evidence="3">VOC domain-containing protein</fullName>
    </recommendedName>
</protein>
<dbReference type="EMBL" id="FORR01000004">
    <property type="protein sequence ID" value="SFJ10797.1"/>
    <property type="molecule type" value="Genomic_DNA"/>
</dbReference>
<sequence>MKILKILHRIYLASEQLDSMVSFYEQLLQEKCSLRFSYPQVGLELAQVGSFLLIAGKEEALQPFRAIQLTVLVESMEEAQRVLLKEGAQILVEPKQVPTGWNMRVKHPDGIIVEYVEHKR</sequence>
<gene>
    <name evidence="1" type="ORF">SAMN05421852_104213</name>
</gene>
<reference evidence="1 2" key="1">
    <citation type="submission" date="2016-10" db="EMBL/GenBank/DDBJ databases">
        <authorList>
            <person name="de Groot N.N."/>
        </authorList>
    </citation>
    <scope>NUCLEOTIDE SEQUENCE [LARGE SCALE GENOMIC DNA]</scope>
    <source>
        <strain evidence="1 2">DSM 44778</strain>
    </source>
</reference>
<dbReference type="InterPro" id="IPR029068">
    <property type="entry name" value="Glyas_Bleomycin-R_OHBP_Dase"/>
</dbReference>
<dbReference type="STRING" id="46223.SAMN05421852_104213"/>
<evidence type="ECO:0008006" key="3">
    <source>
        <dbReference type="Google" id="ProtNLM"/>
    </source>
</evidence>
<evidence type="ECO:0000313" key="1">
    <source>
        <dbReference type="EMBL" id="SFJ10797.1"/>
    </source>
</evidence>
<keyword evidence="2" id="KW-1185">Reference proteome</keyword>
<dbReference type="RefSeq" id="WP_093228994.1">
    <property type="nucleotide sequence ID" value="NZ_FORR01000004.1"/>
</dbReference>
<proteinExistence type="predicted"/>
<dbReference type="Gene3D" id="3.10.180.10">
    <property type="entry name" value="2,3-Dihydroxybiphenyl 1,2-Dioxygenase, domain 1"/>
    <property type="match status" value="1"/>
</dbReference>
<dbReference type="OrthoDB" id="1492945at2"/>
<organism evidence="1 2">
    <name type="scientific">Thermoflavimicrobium dichotomicum</name>
    <dbReference type="NCBI Taxonomy" id="46223"/>
    <lineage>
        <taxon>Bacteria</taxon>
        <taxon>Bacillati</taxon>
        <taxon>Bacillota</taxon>
        <taxon>Bacilli</taxon>
        <taxon>Bacillales</taxon>
        <taxon>Thermoactinomycetaceae</taxon>
        <taxon>Thermoflavimicrobium</taxon>
    </lineage>
</organism>
<dbReference type="CDD" id="cd06587">
    <property type="entry name" value="VOC"/>
    <property type="match status" value="1"/>
</dbReference>
<dbReference type="SUPFAM" id="SSF54593">
    <property type="entry name" value="Glyoxalase/Bleomycin resistance protein/Dihydroxybiphenyl dioxygenase"/>
    <property type="match status" value="1"/>
</dbReference>